<dbReference type="Pfam" id="PF13302">
    <property type="entry name" value="Acetyltransf_3"/>
    <property type="match status" value="1"/>
</dbReference>
<sequence length="220" mass="25294">MSFPQWNEILTQRLRLRPLTLEDAPDVYALRSFEEVYRWSVRPKWLSLSEAEEWIGQRLERPQNFQYCAELLDPSMVDPSTPKVIATMGVVGSQELGYQFHPATWGKGIATEAVSAFVKELSRHPDLVDMNKLEAWVAEENKGSQRVLEKVGFLRKEERVVQDGGDEEKVELSHEELAELRKSVEAMNLPTKGEISPIRPRRMIKLIIFEIDKTKLGTQS</sequence>
<reference evidence="2" key="1">
    <citation type="journal article" date="2020" name="Stud. Mycol.">
        <title>101 Dothideomycetes genomes: a test case for predicting lifestyles and emergence of pathogens.</title>
        <authorList>
            <person name="Haridas S."/>
            <person name="Albert R."/>
            <person name="Binder M."/>
            <person name="Bloem J."/>
            <person name="Labutti K."/>
            <person name="Salamov A."/>
            <person name="Andreopoulos B."/>
            <person name="Baker S."/>
            <person name="Barry K."/>
            <person name="Bills G."/>
            <person name="Bluhm B."/>
            <person name="Cannon C."/>
            <person name="Castanera R."/>
            <person name="Culley D."/>
            <person name="Daum C."/>
            <person name="Ezra D."/>
            <person name="Gonzalez J."/>
            <person name="Henrissat B."/>
            <person name="Kuo A."/>
            <person name="Liang C."/>
            <person name="Lipzen A."/>
            <person name="Lutzoni F."/>
            <person name="Magnuson J."/>
            <person name="Mondo S."/>
            <person name="Nolan M."/>
            <person name="Ohm R."/>
            <person name="Pangilinan J."/>
            <person name="Park H.-J."/>
            <person name="Ramirez L."/>
            <person name="Alfaro M."/>
            <person name="Sun H."/>
            <person name="Tritt A."/>
            <person name="Yoshinaga Y."/>
            <person name="Zwiers L.-H."/>
            <person name="Turgeon B."/>
            <person name="Goodwin S."/>
            <person name="Spatafora J."/>
            <person name="Crous P."/>
            <person name="Grigoriev I."/>
        </authorList>
    </citation>
    <scope>NUCLEOTIDE SEQUENCE</scope>
    <source>
        <strain evidence="2">CBS 133067</strain>
    </source>
</reference>
<proteinExistence type="predicted"/>
<dbReference type="InterPro" id="IPR000182">
    <property type="entry name" value="GNAT_dom"/>
</dbReference>
<dbReference type="PANTHER" id="PTHR43792:SF1">
    <property type="entry name" value="N-ACETYLTRANSFERASE DOMAIN-CONTAINING PROTEIN"/>
    <property type="match status" value="1"/>
</dbReference>
<comment type="caution">
    <text evidence="2">The sequence shown here is derived from an EMBL/GenBank/DDBJ whole genome shotgun (WGS) entry which is preliminary data.</text>
</comment>
<name>A0A9P4I8Y4_9PEZI</name>
<dbReference type="InterPro" id="IPR051531">
    <property type="entry name" value="N-acetyltransferase"/>
</dbReference>
<keyword evidence="3" id="KW-1185">Reference proteome</keyword>
<dbReference type="Proteomes" id="UP000799772">
    <property type="component" value="Unassembled WGS sequence"/>
</dbReference>
<dbReference type="PROSITE" id="PS51186">
    <property type="entry name" value="GNAT"/>
    <property type="match status" value="1"/>
</dbReference>
<evidence type="ECO:0000313" key="3">
    <source>
        <dbReference type="Proteomes" id="UP000799772"/>
    </source>
</evidence>
<dbReference type="Gene3D" id="3.40.630.30">
    <property type="match status" value="1"/>
</dbReference>
<dbReference type="GO" id="GO:0016747">
    <property type="term" value="F:acyltransferase activity, transferring groups other than amino-acyl groups"/>
    <property type="evidence" value="ECO:0007669"/>
    <property type="project" value="InterPro"/>
</dbReference>
<dbReference type="InterPro" id="IPR016181">
    <property type="entry name" value="Acyl_CoA_acyltransferase"/>
</dbReference>
<evidence type="ECO:0000313" key="2">
    <source>
        <dbReference type="EMBL" id="KAF2097371.1"/>
    </source>
</evidence>
<gene>
    <name evidence="2" type="ORF">NA57DRAFT_57962</name>
</gene>
<dbReference type="SUPFAM" id="SSF55729">
    <property type="entry name" value="Acyl-CoA N-acyltransferases (Nat)"/>
    <property type="match status" value="1"/>
</dbReference>
<evidence type="ECO:0000259" key="1">
    <source>
        <dbReference type="PROSITE" id="PS51186"/>
    </source>
</evidence>
<accession>A0A9P4I8Y4</accession>
<dbReference type="PANTHER" id="PTHR43792">
    <property type="entry name" value="GNAT FAMILY, PUTATIVE (AFU_ORTHOLOGUE AFUA_3G00765)-RELATED-RELATED"/>
    <property type="match status" value="1"/>
</dbReference>
<dbReference type="AlphaFoldDB" id="A0A9P4I8Y4"/>
<organism evidence="2 3">
    <name type="scientific">Rhizodiscina lignyota</name>
    <dbReference type="NCBI Taxonomy" id="1504668"/>
    <lineage>
        <taxon>Eukaryota</taxon>
        <taxon>Fungi</taxon>
        <taxon>Dikarya</taxon>
        <taxon>Ascomycota</taxon>
        <taxon>Pezizomycotina</taxon>
        <taxon>Dothideomycetes</taxon>
        <taxon>Pleosporomycetidae</taxon>
        <taxon>Aulographales</taxon>
        <taxon>Rhizodiscinaceae</taxon>
        <taxon>Rhizodiscina</taxon>
    </lineage>
</organism>
<dbReference type="EMBL" id="ML978128">
    <property type="protein sequence ID" value="KAF2097371.1"/>
    <property type="molecule type" value="Genomic_DNA"/>
</dbReference>
<dbReference type="OrthoDB" id="4072826at2759"/>
<protein>
    <submittedName>
        <fullName evidence="2">Acyl-CoA N-acyltransferase</fullName>
    </submittedName>
</protein>
<feature type="domain" description="N-acetyltransferase" evidence="1">
    <location>
        <begin position="14"/>
        <end position="179"/>
    </location>
</feature>